<dbReference type="RefSeq" id="WP_256192300.1">
    <property type="nucleotide sequence ID" value="NZ_CAJKKG010000065.1"/>
</dbReference>
<proteinExistence type="predicted"/>
<dbReference type="Proteomes" id="UP001524473">
    <property type="component" value="Unassembled WGS sequence"/>
</dbReference>
<evidence type="ECO:0000259" key="2">
    <source>
        <dbReference type="Pfam" id="PF20736"/>
    </source>
</evidence>
<evidence type="ECO:0000313" key="3">
    <source>
        <dbReference type="EMBL" id="MCQ4841300.1"/>
    </source>
</evidence>
<comment type="caution">
    <text evidence="3">The sequence shown here is derived from an EMBL/GenBank/DDBJ whole genome shotgun (WGS) entry which is preliminary data.</text>
</comment>
<organism evidence="3 4">
    <name type="scientific">Neglectibacter timonensis</name>
    <dbReference type="NCBI Taxonomy" id="1776382"/>
    <lineage>
        <taxon>Bacteria</taxon>
        <taxon>Bacillati</taxon>
        <taxon>Bacillota</taxon>
        <taxon>Clostridia</taxon>
        <taxon>Eubacteriales</taxon>
        <taxon>Oscillospiraceae</taxon>
        <taxon>Neglectibacter</taxon>
    </lineage>
</organism>
<feature type="domain" description="Non-reducing end beta-L-arabinofuranosidase-like GH127 middle" evidence="2">
    <location>
        <begin position="453"/>
        <end position="521"/>
    </location>
</feature>
<reference evidence="3 4" key="1">
    <citation type="submission" date="2022-06" db="EMBL/GenBank/DDBJ databases">
        <title>Isolation of gut microbiota from human fecal samples.</title>
        <authorList>
            <person name="Pamer E.G."/>
            <person name="Barat B."/>
            <person name="Waligurski E."/>
            <person name="Medina S."/>
            <person name="Paddock L."/>
            <person name="Mostad J."/>
        </authorList>
    </citation>
    <scope>NUCLEOTIDE SEQUENCE [LARGE SCALE GENOMIC DNA]</scope>
    <source>
        <strain evidence="3 4">DFI.9.73</strain>
    </source>
</reference>
<evidence type="ECO:0000259" key="1">
    <source>
        <dbReference type="Pfam" id="PF07944"/>
    </source>
</evidence>
<dbReference type="InterPro" id="IPR008928">
    <property type="entry name" value="6-hairpin_glycosidase_sf"/>
</dbReference>
<evidence type="ECO:0000313" key="4">
    <source>
        <dbReference type="Proteomes" id="UP001524473"/>
    </source>
</evidence>
<keyword evidence="4" id="KW-1185">Reference proteome</keyword>
<dbReference type="EMBL" id="JANFZH010000044">
    <property type="protein sequence ID" value="MCQ4841300.1"/>
    <property type="molecule type" value="Genomic_DNA"/>
</dbReference>
<dbReference type="InterPro" id="IPR012878">
    <property type="entry name" value="Beta-AFase-like_GH127_cat"/>
</dbReference>
<dbReference type="PANTHER" id="PTHR31151:SF0">
    <property type="entry name" value="PROLINE-TRNA LIGASE (DUF1680)"/>
    <property type="match status" value="1"/>
</dbReference>
<accession>A0ABT1S2Y8</accession>
<dbReference type="Pfam" id="PF07944">
    <property type="entry name" value="Beta-AFase-like_GH127_cat"/>
    <property type="match status" value="1"/>
</dbReference>
<protein>
    <submittedName>
        <fullName evidence="3">Glycoside hydrolase family 127 protein</fullName>
    </submittedName>
</protein>
<name>A0ABT1S2Y8_9FIRM</name>
<dbReference type="PANTHER" id="PTHR31151">
    <property type="entry name" value="PROLINE-TRNA LIGASE (DUF1680)"/>
    <property type="match status" value="1"/>
</dbReference>
<dbReference type="SUPFAM" id="SSF48208">
    <property type="entry name" value="Six-hairpin glycosidases"/>
    <property type="match status" value="2"/>
</dbReference>
<dbReference type="GO" id="GO:0016787">
    <property type="term" value="F:hydrolase activity"/>
    <property type="evidence" value="ECO:0007669"/>
    <property type="project" value="UniProtKB-KW"/>
</dbReference>
<gene>
    <name evidence="3" type="ORF">NE695_15405</name>
</gene>
<feature type="domain" description="Non-reducing end beta-L-arabinofuranosidase-like GH127 catalytic" evidence="1">
    <location>
        <begin position="12"/>
        <end position="399"/>
    </location>
</feature>
<keyword evidence="3" id="KW-0378">Hydrolase</keyword>
<dbReference type="InterPro" id="IPR049046">
    <property type="entry name" value="Beta-AFase-like_GH127_middle"/>
</dbReference>
<dbReference type="Pfam" id="PF20736">
    <property type="entry name" value="Glyco_hydro127M"/>
    <property type="match status" value="1"/>
</dbReference>
<sequence length="614" mass="70068">MMKYHALTREAKLSESEFTVKRGRDVDYLMELKPENLLFSHYAEAGLNGLLNYTVTAHGGWDSPTSQIRGTFAGHWLSAAARACQETGNMQLKAKADFLVSEIGRCQERNGNGWAFPIPEKYLYSLRDGKGFWASQYVCHKNMMGLLDMYLYAGNGEALEIVKKCADWFDRFSGEIPRETMDDMMDLQETGGIMELWADLYAVTGDPKHLELMRRYERPRLTEPVLRGEDILTNRHANTTIPEIHGCARAYEVTGEERYRRIVEQYWNLAVTQRGTFATGGQTCGEVWTPPQVQSTRLGNSNQEHCVVYNMIRLADYLFRWTGDAGYADYIEQNLHNGLLAQAFWQSGTRDTFCEPLEPETGIVSYYLPLAPGSQKKWGSKTGDFWCCHCTAVQANANYREFIYYGGEDSLTVAQYIPSDLETVLGGQPVALRQRAADVSGPFLKFGEEKLPLAQRPNFWAFRFEVRARGQEFTLRLRAPWWLKGAPVCLVNGQKQEAAVENGWLCLRRRWQEDTVELLLPKGLSCFPLADRPDTAAFLDGPVVLAGLTDRQRVLTGDPGRPETMLRLQDEREWENWQDVYCTVNQEESIKFLPLKQIGKERYTVYFPIRGEKG</sequence>